<dbReference type="InterPro" id="IPR000014">
    <property type="entry name" value="PAS"/>
</dbReference>
<dbReference type="Pfam" id="PF13426">
    <property type="entry name" value="PAS_9"/>
    <property type="match status" value="1"/>
</dbReference>
<evidence type="ECO:0000313" key="3">
    <source>
        <dbReference type="EMBL" id="THF66289.1"/>
    </source>
</evidence>
<evidence type="ECO:0000259" key="2">
    <source>
        <dbReference type="PROSITE" id="PS50887"/>
    </source>
</evidence>
<dbReference type="Proteomes" id="UP000308430">
    <property type="component" value="Unassembled WGS sequence"/>
</dbReference>
<dbReference type="PANTHER" id="PTHR44757">
    <property type="entry name" value="DIGUANYLATE CYCLASE DGCP"/>
    <property type="match status" value="1"/>
</dbReference>
<dbReference type="NCBIfam" id="TIGR00254">
    <property type="entry name" value="GGDEF"/>
    <property type="match status" value="1"/>
</dbReference>
<dbReference type="SUPFAM" id="SSF55785">
    <property type="entry name" value="PYP-like sensor domain (PAS domain)"/>
    <property type="match status" value="1"/>
</dbReference>
<dbReference type="PANTHER" id="PTHR44757:SF2">
    <property type="entry name" value="BIOFILM ARCHITECTURE MAINTENANCE PROTEIN MBAA"/>
    <property type="match status" value="1"/>
</dbReference>
<dbReference type="NCBIfam" id="TIGR00229">
    <property type="entry name" value="sensory_box"/>
    <property type="match status" value="1"/>
</dbReference>
<evidence type="ECO:0000313" key="4">
    <source>
        <dbReference type="Proteomes" id="UP000308430"/>
    </source>
</evidence>
<gene>
    <name evidence="3" type="ORF">E6C76_05455</name>
</gene>
<dbReference type="InterPro" id="IPR043128">
    <property type="entry name" value="Rev_trsase/Diguanyl_cyclase"/>
</dbReference>
<dbReference type="GO" id="GO:0003824">
    <property type="term" value="F:catalytic activity"/>
    <property type="evidence" value="ECO:0007669"/>
    <property type="project" value="UniProtKB-ARBA"/>
</dbReference>
<sequence>MKLSISTLEQMFSQDHRLRVFNDTVPAGILVISVEDGRMVFSNRFFNEILDVNAVDILGHRWRELFVDPEERNQLLQGFAERGEVRNFELRLRGRDGSEIWGLASLSEIPIEEEGLLLFAFVDITAQKEAEAELRALADHDALTGLLTVRRFRHEIEKARTRAERDSSRFAVLFIDLDRFKTVNDGMGHEAGDLVLQEVARRLQRSVRTADTIARVGGDEFLVLAERITAELVERIAARIVADLGKAFVLPHGSAHIGASVGIALYPDNGLDPHTLIRAADLAMYAIKHTGRNTTAFSRR</sequence>
<dbReference type="FunFam" id="3.30.70.270:FF:000001">
    <property type="entry name" value="Diguanylate cyclase domain protein"/>
    <property type="match status" value="1"/>
</dbReference>
<protein>
    <submittedName>
        <fullName evidence="3">Sensor domain-containing diguanylate cyclase</fullName>
    </submittedName>
</protein>
<dbReference type="SMART" id="SM00086">
    <property type="entry name" value="PAC"/>
    <property type="match status" value="1"/>
</dbReference>
<comment type="caution">
    <text evidence="3">The sequence shown here is derived from an EMBL/GenBank/DDBJ whole genome shotgun (WGS) entry which is preliminary data.</text>
</comment>
<dbReference type="InterPro" id="IPR035965">
    <property type="entry name" value="PAS-like_dom_sf"/>
</dbReference>
<proteinExistence type="predicted"/>
<evidence type="ECO:0000259" key="1">
    <source>
        <dbReference type="PROSITE" id="PS50113"/>
    </source>
</evidence>
<dbReference type="EMBL" id="SSOC01000002">
    <property type="protein sequence ID" value="THF66289.1"/>
    <property type="molecule type" value="Genomic_DNA"/>
</dbReference>
<feature type="domain" description="PAC" evidence="1">
    <location>
        <begin position="86"/>
        <end position="136"/>
    </location>
</feature>
<dbReference type="CDD" id="cd01949">
    <property type="entry name" value="GGDEF"/>
    <property type="match status" value="1"/>
</dbReference>
<dbReference type="InterPro" id="IPR000700">
    <property type="entry name" value="PAS-assoc_C"/>
</dbReference>
<dbReference type="OrthoDB" id="8929028at2"/>
<feature type="domain" description="GGDEF" evidence="2">
    <location>
        <begin position="168"/>
        <end position="300"/>
    </location>
</feature>
<organism evidence="3 4">
    <name type="scientific">Pseudothauera nasutitermitis</name>
    <dbReference type="NCBI Taxonomy" id="2565930"/>
    <lineage>
        <taxon>Bacteria</taxon>
        <taxon>Pseudomonadati</taxon>
        <taxon>Pseudomonadota</taxon>
        <taxon>Betaproteobacteria</taxon>
        <taxon>Rhodocyclales</taxon>
        <taxon>Zoogloeaceae</taxon>
        <taxon>Pseudothauera</taxon>
    </lineage>
</organism>
<dbReference type="AlphaFoldDB" id="A0A4S4B1F8"/>
<dbReference type="InterPro" id="IPR001610">
    <property type="entry name" value="PAC"/>
</dbReference>
<dbReference type="CDD" id="cd00130">
    <property type="entry name" value="PAS"/>
    <property type="match status" value="1"/>
</dbReference>
<reference evidence="3 4" key="1">
    <citation type="submission" date="2019-04" db="EMBL/GenBank/DDBJ databases">
        <title>Azoarcus nasutitermitis sp. nov. isolated from termite nest.</title>
        <authorList>
            <person name="Lin S.-Y."/>
            <person name="Hameed A."/>
            <person name="Hsu Y.-H."/>
            <person name="Young C.-C."/>
        </authorList>
    </citation>
    <scope>NUCLEOTIDE SEQUENCE [LARGE SCALE GENOMIC DNA]</scope>
    <source>
        <strain evidence="3 4">CC-YHH838</strain>
    </source>
</reference>
<dbReference type="InterPro" id="IPR000160">
    <property type="entry name" value="GGDEF_dom"/>
</dbReference>
<dbReference type="PROSITE" id="PS50887">
    <property type="entry name" value="GGDEF"/>
    <property type="match status" value="1"/>
</dbReference>
<dbReference type="Gene3D" id="3.30.450.20">
    <property type="entry name" value="PAS domain"/>
    <property type="match status" value="1"/>
</dbReference>
<name>A0A4S4B1F8_9RHOO</name>
<dbReference type="PROSITE" id="PS50113">
    <property type="entry name" value="PAC"/>
    <property type="match status" value="1"/>
</dbReference>
<dbReference type="Pfam" id="PF00990">
    <property type="entry name" value="GGDEF"/>
    <property type="match status" value="1"/>
</dbReference>
<dbReference type="InterPro" id="IPR029787">
    <property type="entry name" value="Nucleotide_cyclase"/>
</dbReference>
<dbReference type="InterPro" id="IPR052155">
    <property type="entry name" value="Biofilm_reg_signaling"/>
</dbReference>
<dbReference type="Gene3D" id="3.30.70.270">
    <property type="match status" value="1"/>
</dbReference>
<keyword evidence="4" id="KW-1185">Reference proteome</keyword>
<dbReference type="SMART" id="SM00267">
    <property type="entry name" value="GGDEF"/>
    <property type="match status" value="1"/>
</dbReference>
<dbReference type="SUPFAM" id="SSF55073">
    <property type="entry name" value="Nucleotide cyclase"/>
    <property type="match status" value="1"/>
</dbReference>
<dbReference type="RefSeq" id="WP_136347238.1">
    <property type="nucleotide sequence ID" value="NZ_SSOC01000002.1"/>
</dbReference>
<accession>A0A4S4B1F8</accession>